<protein>
    <submittedName>
        <fullName evidence="1">Uncharacterized protein</fullName>
    </submittedName>
</protein>
<dbReference type="AlphaFoldDB" id="A0AAW4W7F7"/>
<accession>A0AAW4W7F7</accession>
<reference evidence="1 2" key="1">
    <citation type="submission" date="2021-10" db="EMBL/GenBank/DDBJ databases">
        <title>Anaerobic single-cell dispensing facilitates the cultivation of human gut bacteria.</title>
        <authorList>
            <person name="Afrizal A."/>
        </authorList>
    </citation>
    <scope>NUCLEOTIDE SEQUENCE [LARGE SCALE GENOMIC DNA]</scope>
    <source>
        <strain evidence="1 2">CLA-AA-H217</strain>
    </source>
</reference>
<organism evidence="1 2">
    <name type="scientific">Blautia fusiformis</name>
    <dbReference type="NCBI Taxonomy" id="2881264"/>
    <lineage>
        <taxon>Bacteria</taxon>
        <taxon>Bacillati</taxon>
        <taxon>Bacillota</taxon>
        <taxon>Clostridia</taxon>
        <taxon>Lachnospirales</taxon>
        <taxon>Lachnospiraceae</taxon>
        <taxon>Blautia</taxon>
    </lineage>
</organism>
<proteinExistence type="predicted"/>
<comment type="caution">
    <text evidence="1">The sequence shown here is derived from an EMBL/GenBank/DDBJ whole genome shotgun (WGS) entry which is preliminary data.</text>
</comment>
<sequence>MDDIILKITAEIVITQEDVDDIMSTALDSSTLQCWCSEVNVVGRYLGEYASEQISRGGELELYEIEEETYRSLTLENFKTGLIKYFSEDYMPVARRYDGTWGVDPGMIDEIAADEIIQYALFEEIVYS</sequence>
<dbReference type="EMBL" id="JAJEQQ010000001">
    <property type="protein sequence ID" value="MCC2226334.1"/>
    <property type="molecule type" value="Genomic_DNA"/>
</dbReference>
<evidence type="ECO:0000313" key="1">
    <source>
        <dbReference type="EMBL" id="MCC2226334.1"/>
    </source>
</evidence>
<keyword evidence="2" id="KW-1185">Reference proteome</keyword>
<name>A0AAW4W7F7_9FIRM</name>
<dbReference type="Proteomes" id="UP001198612">
    <property type="component" value="Unassembled WGS sequence"/>
</dbReference>
<evidence type="ECO:0000313" key="2">
    <source>
        <dbReference type="Proteomes" id="UP001198612"/>
    </source>
</evidence>
<gene>
    <name evidence="1" type="ORF">LKD40_00655</name>
</gene>
<dbReference type="RefSeq" id="WP_227588320.1">
    <property type="nucleotide sequence ID" value="NZ_JAJEQQ010000001.1"/>
</dbReference>